<evidence type="ECO:0000256" key="2">
    <source>
        <dbReference type="SAM" id="MobiDB-lite"/>
    </source>
</evidence>
<protein>
    <recommendedName>
        <fullName evidence="5">Coiled-coil domain containing 112</fullName>
    </recommendedName>
</protein>
<evidence type="ECO:0000313" key="3">
    <source>
        <dbReference type="EMBL" id="KAK1801248.1"/>
    </source>
</evidence>
<keyword evidence="1" id="KW-0175">Coiled coil</keyword>
<evidence type="ECO:0000256" key="1">
    <source>
        <dbReference type="ARBA" id="ARBA00023054"/>
    </source>
</evidence>
<reference evidence="3" key="1">
    <citation type="submission" date="2023-03" db="EMBL/GenBank/DDBJ databases">
        <title>Electrophorus voltai genome.</title>
        <authorList>
            <person name="Bian C."/>
        </authorList>
    </citation>
    <scope>NUCLEOTIDE SEQUENCE</scope>
    <source>
        <strain evidence="3">CB-2022</strain>
        <tissue evidence="3">Muscle</tissue>
    </source>
</reference>
<keyword evidence="4" id="KW-1185">Reference proteome</keyword>
<feature type="non-terminal residue" evidence="3">
    <location>
        <position position="448"/>
    </location>
</feature>
<dbReference type="AlphaFoldDB" id="A0AAD8ZND8"/>
<dbReference type="EMBL" id="JAROKS010000009">
    <property type="protein sequence ID" value="KAK1801248.1"/>
    <property type="molecule type" value="Genomic_DNA"/>
</dbReference>
<evidence type="ECO:0000313" key="4">
    <source>
        <dbReference type="Proteomes" id="UP001239994"/>
    </source>
</evidence>
<dbReference type="PANTHER" id="PTHR21549">
    <property type="entry name" value="MUTATED IN BLADDER CANCER 1"/>
    <property type="match status" value="1"/>
</dbReference>
<organism evidence="3 4">
    <name type="scientific">Electrophorus voltai</name>
    <dbReference type="NCBI Taxonomy" id="2609070"/>
    <lineage>
        <taxon>Eukaryota</taxon>
        <taxon>Metazoa</taxon>
        <taxon>Chordata</taxon>
        <taxon>Craniata</taxon>
        <taxon>Vertebrata</taxon>
        <taxon>Euteleostomi</taxon>
        <taxon>Actinopterygii</taxon>
        <taxon>Neopterygii</taxon>
        <taxon>Teleostei</taxon>
        <taxon>Ostariophysi</taxon>
        <taxon>Gymnotiformes</taxon>
        <taxon>Gymnotoidei</taxon>
        <taxon>Gymnotidae</taxon>
        <taxon>Electrophorus</taxon>
    </lineage>
</organism>
<comment type="caution">
    <text evidence="3">The sequence shown here is derived from an EMBL/GenBank/DDBJ whole genome shotgun (WGS) entry which is preliminary data.</text>
</comment>
<gene>
    <name evidence="3" type="ORF">P4O66_022945</name>
</gene>
<dbReference type="Proteomes" id="UP001239994">
    <property type="component" value="Unassembled WGS sequence"/>
</dbReference>
<feature type="region of interest" description="Disordered" evidence="2">
    <location>
        <begin position="287"/>
        <end position="316"/>
    </location>
</feature>
<feature type="compositionally biased region" description="Basic and acidic residues" evidence="2">
    <location>
        <begin position="289"/>
        <end position="316"/>
    </location>
</feature>
<dbReference type="InterPro" id="IPR039902">
    <property type="entry name" value="CCDC148/CCDC112"/>
</dbReference>
<sequence>MQRSEDETTLPKTAVFLRKAEHLRQLADKHGKKRVPNSHERETGFADGCCTLDELERKLNNELKAEQMRVQQQLQKIRNAVHRFQGQLIDVKPSPDYNIICILHNRNHLRISYFISLIVIEKLKDVMSEIECSVNTFKEEQHQSFEELLKEERTSWQEICALERKIHSWSLIVKKDNELPKVKPSLDNKWREKLPLEVTAVEAFLQQTGGKLGGWDQYDHQSFLKVWTKHSGKPSYRTEVKLYLPGKTDQEIRLHEHWYIEFCCLQDKKKEAIQKWRADRQRARMARLQSRDQEAEAERKDPKAAATDARRLRQEKERKEAAARLETWRNRRREQQEQVEEQRLREEVLQRKRQNEERRRQLEVKLAVEAHVRQKKEEEELRLLQKEAQERVEMEERKRLAAEGIRRFQERDLHKLETQQQEKQANEEAELERLQKLAKLKEKVTVII</sequence>
<accession>A0AAD8ZND8</accession>
<name>A0AAD8ZND8_9TELE</name>
<proteinExistence type="predicted"/>
<dbReference type="PANTHER" id="PTHR21549:SF0">
    <property type="entry name" value="COILED-COIL DOMAIN-CONTAINING PROTEIN 112"/>
    <property type="match status" value="1"/>
</dbReference>
<evidence type="ECO:0008006" key="5">
    <source>
        <dbReference type="Google" id="ProtNLM"/>
    </source>
</evidence>